<dbReference type="Proteomes" id="UP000032247">
    <property type="component" value="Unassembled WGS sequence"/>
</dbReference>
<proteinExistence type="predicted"/>
<name>A0A0D1L6K8_BACIU</name>
<reference evidence="1 2" key="1">
    <citation type="submission" date="2014-12" db="EMBL/GenBank/DDBJ databases">
        <title>Comparative genome analysis of Bacillus coagulans HM-08, Clostridium butyricum HM-68, Bacillus subtilis HM-66 and Bacillus licheniformis BL-09.</title>
        <authorList>
            <person name="Zhang H."/>
        </authorList>
    </citation>
    <scope>NUCLEOTIDE SEQUENCE [LARGE SCALE GENOMIC DNA]</scope>
    <source>
        <strain evidence="1 2">HM-66</strain>
    </source>
</reference>
<dbReference type="AlphaFoldDB" id="A0A0D1L6K8"/>
<keyword evidence="1" id="KW-0449">Lipoprotein</keyword>
<sequence>MGKLKCAIIFAAVVFLSGCLYPNERKSSVHAIPYQDQLKQVQSAVDEFQKANGGLLPIQTKDMSTPLYQKYPIDFNRLAPRYIAEPPSTAFESGGDYQYVLVDVENDPTVKLIDLKMAEKIRDVKLRIQMYRQEHQYPPYKDVLSRDLFTLDEKKLGDGSSLTVTSPISGNSLPLMIDGDGEIYADYRTELASCLKKSKKTFKPGTEIQDMIWEETPFVPAFSVKYTVNDKQEPVFLENDLKKE</sequence>
<accession>A0A0D1L6K8</accession>
<dbReference type="PATRIC" id="fig|1423.173.peg.2061"/>
<comment type="caution">
    <text evidence="1">The sequence shown here is derived from an EMBL/GenBank/DDBJ whole genome shotgun (WGS) entry which is preliminary data.</text>
</comment>
<dbReference type="STRING" id="483913.AN935_11110"/>
<dbReference type="PROSITE" id="PS51257">
    <property type="entry name" value="PROKAR_LIPOPROTEIN"/>
    <property type="match status" value="1"/>
</dbReference>
<evidence type="ECO:0000313" key="2">
    <source>
        <dbReference type="Proteomes" id="UP000032247"/>
    </source>
</evidence>
<protein>
    <submittedName>
        <fullName evidence="1">Lipoprotein</fullName>
    </submittedName>
</protein>
<dbReference type="EMBL" id="JXBC01000003">
    <property type="protein sequence ID" value="KIU11411.1"/>
    <property type="molecule type" value="Genomic_DNA"/>
</dbReference>
<organism evidence="1 2">
    <name type="scientific">Bacillus subtilis</name>
    <dbReference type="NCBI Taxonomy" id="1423"/>
    <lineage>
        <taxon>Bacteria</taxon>
        <taxon>Bacillati</taxon>
        <taxon>Bacillota</taxon>
        <taxon>Bacilli</taxon>
        <taxon>Bacillales</taxon>
        <taxon>Bacillaceae</taxon>
        <taxon>Bacillus</taxon>
    </lineage>
</organism>
<evidence type="ECO:0000313" key="1">
    <source>
        <dbReference type="EMBL" id="KIU11411.1"/>
    </source>
</evidence>
<gene>
    <name evidence="1" type="ORF">SC09_Contig24orf00387</name>
</gene>